<dbReference type="Proteomes" id="UP000634476">
    <property type="component" value="Unassembled WGS sequence"/>
</dbReference>
<dbReference type="Gene3D" id="3.40.50.720">
    <property type="entry name" value="NAD(P)-binding Rossmann-like Domain"/>
    <property type="match status" value="2"/>
</dbReference>
<dbReference type="PANTHER" id="PTHR44013">
    <property type="entry name" value="ZINC-TYPE ALCOHOL DEHYDROGENASE-LIKE PROTEIN C16A3.02C"/>
    <property type="match status" value="1"/>
</dbReference>
<dbReference type="GO" id="GO:0016491">
    <property type="term" value="F:oxidoreductase activity"/>
    <property type="evidence" value="ECO:0007669"/>
    <property type="project" value="InterPro"/>
</dbReference>
<protein>
    <recommendedName>
        <fullName evidence="2">Enoyl reductase (ER) domain-containing protein</fullName>
    </recommendedName>
</protein>
<dbReference type="Gene3D" id="3.90.25.10">
    <property type="entry name" value="UDP-galactose 4-epimerase, domain 1"/>
    <property type="match status" value="1"/>
</dbReference>
<dbReference type="EMBL" id="BOOK01000016">
    <property type="protein sequence ID" value="GII00580.1"/>
    <property type="molecule type" value="Genomic_DNA"/>
</dbReference>
<dbReference type="PROSITE" id="PS01162">
    <property type="entry name" value="QOR_ZETA_CRYSTAL"/>
    <property type="match status" value="1"/>
</dbReference>
<dbReference type="InterPro" id="IPR016040">
    <property type="entry name" value="NAD(P)-bd_dom"/>
</dbReference>
<dbReference type="Pfam" id="PF13602">
    <property type="entry name" value="ADH_zinc_N_2"/>
    <property type="match status" value="1"/>
</dbReference>
<dbReference type="SUPFAM" id="SSF51735">
    <property type="entry name" value="NAD(P)-binding Rossmann-fold domains"/>
    <property type="match status" value="2"/>
</dbReference>
<dbReference type="InterPro" id="IPR052733">
    <property type="entry name" value="Chloroplast_QOR"/>
</dbReference>
<reference evidence="3" key="1">
    <citation type="submission" date="2021-01" db="EMBL/GenBank/DDBJ databases">
        <title>Whole genome shotgun sequence of Planobispora takensis NBRC 109077.</title>
        <authorList>
            <person name="Komaki H."/>
            <person name="Tamura T."/>
        </authorList>
    </citation>
    <scope>NUCLEOTIDE SEQUENCE</scope>
    <source>
        <strain evidence="3">NBRC 109077</strain>
    </source>
</reference>
<name>A0A8J3WSL9_9ACTN</name>
<dbReference type="InterPro" id="IPR020843">
    <property type="entry name" value="ER"/>
</dbReference>
<dbReference type="CDD" id="cd05289">
    <property type="entry name" value="MDR_like_2"/>
    <property type="match status" value="1"/>
</dbReference>
<evidence type="ECO:0000313" key="4">
    <source>
        <dbReference type="Proteomes" id="UP000634476"/>
    </source>
</evidence>
<proteinExistence type="predicted"/>
<evidence type="ECO:0000256" key="1">
    <source>
        <dbReference type="SAM" id="MobiDB-lite"/>
    </source>
</evidence>
<dbReference type="Pfam" id="PF13460">
    <property type="entry name" value="NAD_binding_10"/>
    <property type="match status" value="1"/>
</dbReference>
<dbReference type="InterPro" id="IPR036291">
    <property type="entry name" value="NAD(P)-bd_dom_sf"/>
</dbReference>
<comment type="caution">
    <text evidence="3">The sequence shown here is derived from an EMBL/GenBank/DDBJ whole genome shotgun (WGS) entry which is preliminary data.</text>
</comment>
<dbReference type="Gene3D" id="3.90.180.10">
    <property type="entry name" value="Medium-chain alcohol dehydrogenases, catalytic domain"/>
    <property type="match status" value="1"/>
</dbReference>
<organism evidence="3 4">
    <name type="scientific">Planobispora takensis</name>
    <dbReference type="NCBI Taxonomy" id="1367882"/>
    <lineage>
        <taxon>Bacteria</taxon>
        <taxon>Bacillati</taxon>
        <taxon>Actinomycetota</taxon>
        <taxon>Actinomycetes</taxon>
        <taxon>Streptosporangiales</taxon>
        <taxon>Streptosporangiaceae</taxon>
        <taxon>Planobispora</taxon>
    </lineage>
</organism>
<feature type="region of interest" description="Disordered" evidence="1">
    <location>
        <begin position="603"/>
        <end position="640"/>
    </location>
</feature>
<dbReference type="SMART" id="SM00829">
    <property type="entry name" value="PKS_ER"/>
    <property type="match status" value="1"/>
</dbReference>
<dbReference type="InterPro" id="IPR011032">
    <property type="entry name" value="GroES-like_sf"/>
</dbReference>
<dbReference type="PANTHER" id="PTHR44013:SF1">
    <property type="entry name" value="ZINC-TYPE ALCOHOL DEHYDROGENASE-LIKE PROTEIN C16A3.02C"/>
    <property type="match status" value="1"/>
</dbReference>
<feature type="domain" description="Enoyl reductase (ER)" evidence="2">
    <location>
        <begin position="285"/>
        <end position="586"/>
    </location>
</feature>
<dbReference type="AlphaFoldDB" id="A0A8J3WSL9"/>
<accession>A0A8J3WSL9</accession>
<dbReference type="GO" id="GO:0008270">
    <property type="term" value="F:zinc ion binding"/>
    <property type="evidence" value="ECO:0007669"/>
    <property type="project" value="InterPro"/>
</dbReference>
<gene>
    <name evidence="3" type="ORF">Pta02_25880</name>
</gene>
<evidence type="ECO:0000259" key="2">
    <source>
        <dbReference type="SMART" id="SM00829"/>
    </source>
</evidence>
<keyword evidence="4" id="KW-1185">Reference proteome</keyword>
<evidence type="ECO:0000313" key="3">
    <source>
        <dbReference type="EMBL" id="GII00580.1"/>
    </source>
</evidence>
<feature type="compositionally biased region" description="Basic and acidic residues" evidence="1">
    <location>
        <begin position="615"/>
        <end position="630"/>
    </location>
</feature>
<dbReference type="InterPro" id="IPR002364">
    <property type="entry name" value="Quin_OxRdtase/zeta-crystal_CS"/>
</dbReference>
<dbReference type="Pfam" id="PF08240">
    <property type="entry name" value="ADH_N"/>
    <property type="match status" value="1"/>
</dbReference>
<sequence length="640" mass="66248">MMPRRILVTGATGTVGRQVTAQLLEAGAEVRALIRRPADLPAGAEGVRGDLAVPGSLRAAAEGVGGVFLLWPFAAADGLQEVLETLSKAGAGRVVYLSSAAVREHERRAERLIGRSGLAWTILRPHAFAANALRWAGGIRTAGVVREPYGGAAASPVHERDIAAVAVRALTGDGHCGAVYELTGPHSLTQAEQVRIIGEATGRPVRWQEASPREARRRMLARGWPAEVADDVLRAQAGMAAGPSPVTAAVREVTGVPARTFRSWAAEHAHAFSPVMRAARIHAYGGPEVIRHEEAPIPEPGPGEVLVRVAATSFNPSEAALRSGLLRQVLPVAFPYTLGWDVSGTVAAVGPGVTRWAPGDRVIGRLDGGGAAAEYVAAPAGVLVAAPVSVPAADAAAIPVAALTAWQAVFEHAKAETGHRVLVNGAGGGVGGFTVQLARLAGATVIATASARSAAAVRSLGADQVVDYTAEPLPDDVDAVINLAAVGPEDAARLVALVRPGGVAVSAATPLPAAPPLPDSPRSAPPPSVTVLHFVARNDPGQLARIVSLLDTGELTVDVSESRPLAEAAAVHRRSEAGRTRGKIVLIPQGNVPDTLFRPSPDVSAFPRQVSGGPREVKKSVFWEERENPSGRDATARGWR</sequence>
<dbReference type="SUPFAM" id="SSF50129">
    <property type="entry name" value="GroES-like"/>
    <property type="match status" value="1"/>
</dbReference>
<dbReference type="InterPro" id="IPR013154">
    <property type="entry name" value="ADH-like_N"/>
</dbReference>